<dbReference type="PANTHER" id="PTHR13832:SF565">
    <property type="entry name" value="AT28366P-RELATED"/>
    <property type="match status" value="1"/>
</dbReference>
<evidence type="ECO:0000256" key="6">
    <source>
        <dbReference type="ARBA" id="ARBA00022801"/>
    </source>
</evidence>
<feature type="region of interest" description="Disordered" evidence="11">
    <location>
        <begin position="543"/>
        <end position="603"/>
    </location>
</feature>
<dbReference type="SUPFAM" id="SSF81606">
    <property type="entry name" value="PP2C-like"/>
    <property type="match status" value="2"/>
</dbReference>
<evidence type="ECO:0000256" key="5">
    <source>
        <dbReference type="ARBA" id="ARBA00022723"/>
    </source>
</evidence>
<evidence type="ECO:0000313" key="21">
    <source>
        <dbReference type="Proteomes" id="UP000310685"/>
    </source>
</evidence>
<dbReference type="InterPro" id="IPR036457">
    <property type="entry name" value="PPM-type-like_dom_sf"/>
</dbReference>
<evidence type="ECO:0000259" key="12">
    <source>
        <dbReference type="PROSITE" id="PS51746"/>
    </source>
</evidence>
<gene>
    <name evidence="16" type="ORF">E3Q01_02809</name>
    <name evidence="17" type="ORF">E3Q02_02168</name>
    <name evidence="15" type="ORF">E3Q03_03892</name>
    <name evidence="14" type="ORF">E3Q10_02666</name>
    <name evidence="13" type="ORF">E3Q22_01987</name>
</gene>
<dbReference type="EMBL" id="SPRO01000029">
    <property type="protein sequence ID" value="TIC29267.1"/>
    <property type="molecule type" value="Genomic_DNA"/>
</dbReference>
<dbReference type="Proteomes" id="UP000310685">
    <property type="component" value="Unassembled WGS sequence"/>
</dbReference>
<evidence type="ECO:0000313" key="20">
    <source>
        <dbReference type="Proteomes" id="UP000309601"/>
    </source>
</evidence>
<dbReference type="Proteomes" id="UP000309601">
    <property type="component" value="Unassembled WGS sequence"/>
</dbReference>
<dbReference type="EMBL" id="SPRC01000017">
    <property type="protein sequence ID" value="TIB80314.1"/>
    <property type="molecule type" value="Genomic_DNA"/>
</dbReference>
<dbReference type="OrthoDB" id="10264738at2759"/>
<evidence type="ECO:0000256" key="3">
    <source>
        <dbReference type="ARBA" id="ARBA00006702"/>
    </source>
</evidence>
<reference evidence="18 19" key="1">
    <citation type="submission" date="2019-03" db="EMBL/GenBank/DDBJ databases">
        <title>Sequencing 25 genomes of Wallemia mellicola.</title>
        <authorList>
            <person name="Gostincar C."/>
        </authorList>
    </citation>
    <scope>NUCLEOTIDE SEQUENCE [LARGE SCALE GENOMIC DNA]</scope>
    <source>
        <strain evidence="17 20">EXF-1274</strain>
        <strain evidence="15 18">EXF-1277</strain>
        <strain evidence="13 21">EXF-6152</strain>
        <strain evidence="16 22">EXF-757</strain>
        <strain evidence="14 19">EXF-8738</strain>
    </source>
</reference>
<dbReference type="GO" id="GO:0046872">
    <property type="term" value="F:metal ion binding"/>
    <property type="evidence" value="ECO:0007669"/>
    <property type="project" value="UniProtKB-KW"/>
</dbReference>
<evidence type="ECO:0000256" key="8">
    <source>
        <dbReference type="ARBA" id="ARBA00023211"/>
    </source>
</evidence>
<feature type="region of interest" description="Disordered" evidence="11">
    <location>
        <begin position="169"/>
        <end position="192"/>
    </location>
</feature>
<organism evidence="14 19">
    <name type="scientific">Wallemia mellicola</name>
    <dbReference type="NCBI Taxonomy" id="1708541"/>
    <lineage>
        <taxon>Eukaryota</taxon>
        <taxon>Fungi</taxon>
        <taxon>Dikarya</taxon>
        <taxon>Basidiomycota</taxon>
        <taxon>Wallemiomycotina</taxon>
        <taxon>Wallemiomycetes</taxon>
        <taxon>Wallemiales</taxon>
        <taxon>Wallemiaceae</taxon>
        <taxon>Wallemia</taxon>
    </lineage>
</organism>
<dbReference type="Proteomes" id="UP000305647">
    <property type="component" value="Unassembled WGS sequence"/>
</dbReference>
<evidence type="ECO:0000313" key="13">
    <source>
        <dbReference type="EMBL" id="TIB80314.1"/>
    </source>
</evidence>
<dbReference type="Proteomes" id="UP000310708">
    <property type="component" value="Unassembled WGS sequence"/>
</dbReference>
<dbReference type="GO" id="GO:0004722">
    <property type="term" value="F:protein serine/threonine phosphatase activity"/>
    <property type="evidence" value="ECO:0007669"/>
    <property type="project" value="UniProtKB-EC"/>
</dbReference>
<dbReference type="InterPro" id="IPR000222">
    <property type="entry name" value="PP2C_BS"/>
</dbReference>
<dbReference type="InterPro" id="IPR015655">
    <property type="entry name" value="PP2C"/>
</dbReference>
<protein>
    <recommendedName>
        <fullName evidence="4">protein-serine/threonine phosphatase</fullName>
        <ecNumber evidence="4">3.1.3.16</ecNumber>
    </recommendedName>
</protein>
<keyword evidence="5" id="KW-0479">Metal-binding</keyword>
<dbReference type="Pfam" id="PF00481">
    <property type="entry name" value="PP2C"/>
    <property type="match status" value="2"/>
</dbReference>
<evidence type="ECO:0000313" key="18">
    <source>
        <dbReference type="Proteomes" id="UP000305362"/>
    </source>
</evidence>
<keyword evidence="8" id="KW-0464">Manganese</keyword>
<dbReference type="PROSITE" id="PS01032">
    <property type="entry name" value="PPM_1"/>
    <property type="match status" value="1"/>
</dbReference>
<evidence type="ECO:0000313" key="19">
    <source>
        <dbReference type="Proteomes" id="UP000305647"/>
    </source>
</evidence>
<evidence type="ECO:0000313" key="16">
    <source>
        <dbReference type="EMBL" id="TIC64320.1"/>
    </source>
</evidence>
<dbReference type="EC" id="3.1.3.16" evidence="4"/>
<evidence type="ECO:0000256" key="11">
    <source>
        <dbReference type="SAM" id="MobiDB-lite"/>
    </source>
</evidence>
<dbReference type="FunFam" id="3.60.40.10:FF:000016">
    <property type="entry name" value="Protein phosphatase 2C"/>
    <property type="match status" value="1"/>
</dbReference>
<sequence length="603" mass="65062">MNKEINQDKREAEGARTLYTANVGDARAVLCRAGQAIRLTYDHKGSDDNEQKRIMDAGGYILNGRVNGVLAVTRALGDSPMKQYVVGSPYTTEIDITDDDEWLVIACDGLWDVATDSEVCELIKECKSAPVVDKSYATGEDADFVYAVSEMQGMEDAHTAVLDLNRAHDSHAPESQDAQNAKSFETKESNPTNSKKPAFFAVYDGHGGSNVARYTGATLYARLARSEEFKSGDWHNALINSYLNTDEAIKANPELSSDPSGCTAVSVLITPPEPTATNSSISARKVICANAGDSRAALSLAGQSLPLSYDHKPQNEAESDRIVKAGGFVEIGRVNGNLALSRAIGDFEFKQNPDLGPEAQIVTAVPDIIEHECTGEEEFLILACDGIWDCLSSQQVVDITRRAIANGEELKDICAHIMDKCLAPDSELGGIGCDNMTITIVAILGEKSKDEWRQWVKERVENGIGYSTPESVPDIFEKSELPIDRSNDQATFDANRFGNSPLSILSNMAGASGSSLQEALESGGIVFQPSGSVTNKDGQLVYASLSDDSEESDEESNSSQQKIVPIKDGDERQIEASGGLTDTSEDPIKSMNLATNSDKEEKE</sequence>
<comment type="caution">
    <text evidence="14">The sequence shown here is derived from an EMBL/GenBank/DDBJ whole genome shotgun (WGS) entry which is preliminary data.</text>
</comment>
<evidence type="ECO:0000313" key="22">
    <source>
        <dbReference type="Proteomes" id="UP000310708"/>
    </source>
</evidence>
<evidence type="ECO:0000313" key="14">
    <source>
        <dbReference type="EMBL" id="TIC29267.1"/>
    </source>
</evidence>
<dbReference type="PANTHER" id="PTHR13832">
    <property type="entry name" value="PROTEIN PHOSPHATASE 2C"/>
    <property type="match status" value="1"/>
</dbReference>
<proteinExistence type="inferred from homology"/>
<feature type="domain" description="PPM-type phosphatase" evidence="12">
    <location>
        <begin position="141"/>
        <end position="443"/>
    </location>
</feature>
<dbReference type="EMBL" id="SPRV01000065">
    <property type="protein sequence ID" value="TIC59387.1"/>
    <property type="molecule type" value="Genomic_DNA"/>
</dbReference>
<keyword evidence="7 10" id="KW-0904">Protein phosphatase</keyword>
<dbReference type="InterPro" id="IPR001932">
    <property type="entry name" value="PPM-type_phosphatase-like_dom"/>
</dbReference>
<evidence type="ECO:0000256" key="2">
    <source>
        <dbReference type="ARBA" id="ARBA00001946"/>
    </source>
</evidence>
<comment type="cofactor">
    <cofactor evidence="2">
        <name>Mg(2+)</name>
        <dbReference type="ChEBI" id="CHEBI:18420"/>
    </cofactor>
</comment>
<dbReference type="EMBL" id="SPRW01000020">
    <property type="protein sequence ID" value="TIC65569.1"/>
    <property type="molecule type" value="Genomic_DNA"/>
</dbReference>
<dbReference type="Gene3D" id="3.60.40.10">
    <property type="entry name" value="PPM-type phosphatase domain"/>
    <property type="match status" value="2"/>
</dbReference>
<evidence type="ECO:0000313" key="15">
    <source>
        <dbReference type="EMBL" id="TIC59387.1"/>
    </source>
</evidence>
<feature type="compositionally biased region" description="Basic and acidic residues" evidence="11">
    <location>
        <begin position="565"/>
        <end position="574"/>
    </location>
</feature>
<accession>A0A4T0MKY7</accession>
<dbReference type="AlphaFoldDB" id="A0A4T0MKY7"/>
<comment type="cofactor">
    <cofactor evidence="1">
        <name>Mn(2+)</name>
        <dbReference type="ChEBI" id="CHEBI:29035"/>
    </cofactor>
</comment>
<dbReference type="PROSITE" id="PS51746">
    <property type="entry name" value="PPM_2"/>
    <property type="match status" value="2"/>
</dbReference>
<dbReference type="Proteomes" id="UP000305362">
    <property type="component" value="Unassembled WGS sequence"/>
</dbReference>
<feature type="compositionally biased region" description="Acidic residues" evidence="11">
    <location>
        <begin position="547"/>
        <end position="556"/>
    </location>
</feature>
<evidence type="ECO:0000313" key="17">
    <source>
        <dbReference type="EMBL" id="TIC65569.1"/>
    </source>
</evidence>
<dbReference type="CDD" id="cd00143">
    <property type="entry name" value="PP2Cc"/>
    <property type="match status" value="2"/>
</dbReference>
<comment type="similarity">
    <text evidence="3 10">Belongs to the PP2C family.</text>
</comment>
<evidence type="ECO:0000256" key="10">
    <source>
        <dbReference type="RuleBase" id="RU003465"/>
    </source>
</evidence>
<evidence type="ECO:0000256" key="4">
    <source>
        <dbReference type="ARBA" id="ARBA00013081"/>
    </source>
</evidence>
<evidence type="ECO:0000256" key="7">
    <source>
        <dbReference type="ARBA" id="ARBA00022912"/>
    </source>
</evidence>
<comment type="catalytic activity">
    <reaction evidence="9">
        <text>O-phospho-L-threonyl-[protein] + H2O = L-threonyl-[protein] + phosphate</text>
        <dbReference type="Rhea" id="RHEA:47004"/>
        <dbReference type="Rhea" id="RHEA-COMP:11060"/>
        <dbReference type="Rhea" id="RHEA-COMP:11605"/>
        <dbReference type="ChEBI" id="CHEBI:15377"/>
        <dbReference type="ChEBI" id="CHEBI:30013"/>
        <dbReference type="ChEBI" id="CHEBI:43474"/>
        <dbReference type="ChEBI" id="CHEBI:61977"/>
        <dbReference type="EC" id="3.1.3.16"/>
    </reaction>
    <physiologicalReaction direction="left-to-right" evidence="9">
        <dbReference type="Rhea" id="RHEA:47005"/>
    </physiologicalReaction>
</comment>
<name>A0A4T0MKY7_9BASI</name>
<dbReference type="SMART" id="SM00332">
    <property type="entry name" value="PP2Cc"/>
    <property type="match status" value="2"/>
</dbReference>
<keyword evidence="6 10" id="KW-0378">Hydrolase</keyword>
<dbReference type="EMBL" id="SPRX01000035">
    <property type="protein sequence ID" value="TIC64320.1"/>
    <property type="molecule type" value="Genomic_DNA"/>
</dbReference>
<evidence type="ECO:0000256" key="9">
    <source>
        <dbReference type="ARBA" id="ARBA00048832"/>
    </source>
</evidence>
<feature type="domain" description="PPM-type phosphatase" evidence="12">
    <location>
        <begin position="1"/>
        <end position="149"/>
    </location>
</feature>
<evidence type="ECO:0000256" key="1">
    <source>
        <dbReference type="ARBA" id="ARBA00001936"/>
    </source>
</evidence>
<feature type="compositionally biased region" description="Polar residues" evidence="11">
    <location>
        <begin position="176"/>
        <end position="192"/>
    </location>
</feature>